<evidence type="ECO:0000259" key="2">
    <source>
        <dbReference type="Pfam" id="PF11127"/>
    </source>
</evidence>
<feature type="transmembrane region" description="Helical" evidence="1">
    <location>
        <begin position="12"/>
        <end position="28"/>
    </location>
</feature>
<dbReference type="AlphaFoldDB" id="A0A1W1D421"/>
<feature type="transmembrane region" description="Helical" evidence="1">
    <location>
        <begin position="34"/>
        <end position="54"/>
    </location>
</feature>
<dbReference type="Pfam" id="PF11127">
    <property type="entry name" value="YgaP-like_TM"/>
    <property type="match status" value="1"/>
</dbReference>
<keyword evidence="1" id="KW-0812">Transmembrane</keyword>
<organism evidence="3">
    <name type="scientific">hydrothermal vent metagenome</name>
    <dbReference type="NCBI Taxonomy" id="652676"/>
    <lineage>
        <taxon>unclassified sequences</taxon>
        <taxon>metagenomes</taxon>
        <taxon>ecological metagenomes</taxon>
    </lineage>
</organism>
<feature type="domain" description="Inner membrane protein YgaP-like transmembrane" evidence="2">
    <location>
        <begin position="11"/>
        <end position="52"/>
    </location>
</feature>
<proteinExistence type="predicted"/>
<reference evidence="3" key="1">
    <citation type="submission" date="2016-10" db="EMBL/GenBank/DDBJ databases">
        <authorList>
            <person name="de Groot N.N."/>
        </authorList>
    </citation>
    <scope>NUCLEOTIDE SEQUENCE</scope>
</reference>
<sequence>MDFNKVRKICRIVRIIVGLVLIGVGVVTQNFWFFLGIIPLIAGITNFCPICIFTDKCELPQNDKES</sequence>
<keyword evidence="1" id="KW-1133">Transmembrane helix</keyword>
<keyword evidence="1" id="KW-0472">Membrane</keyword>
<gene>
    <name evidence="3" type="ORF">MNB_SM-3-729</name>
</gene>
<accession>A0A1W1D421</accession>
<protein>
    <recommendedName>
        <fullName evidence="2">Inner membrane protein YgaP-like transmembrane domain-containing protein</fullName>
    </recommendedName>
</protein>
<evidence type="ECO:0000256" key="1">
    <source>
        <dbReference type="SAM" id="Phobius"/>
    </source>
</evidence>
<name>A0A1W1D421_9ZZZZ</name>
<dbReference type="EMBL" id="FPHP01000023">
    <property type="protein sequence ID" value="SFV75250.1"/>
    <property type="molecule type" value="Genomic_DNA"/>
</dbReference>
<evidence type="ECO:0000313" key="3">
    <source>
        <dbReference type="EMBL" id="SFV75250.1"/>
    </source>
</evidence>
<dbReference type="InterPro" id="IPR021309">
    <property type="entry name" value="YgaP-like_TM"/>
</dbReference>